<feature type="compositionally biased region" description="Basic and acidic residues" evidence="1">
    <location>
        <begin position="56"/>
        <end position="68"/>
    </location>
</feature>
<dbReference type="RefSeq" id="WP_058633365.1">
    <property type="nucleotide sequence ID" value="NZ_LDPZ01000002.1"/>
</dbReference>
<evidence type="ECO:0000313" key="2">
    <source>
        <dbReference type="EMBL" id="KTQ98583.1"/>
    </source>
</evidence>
<organism evidence="2 3">
    <name type="scientific">Aureimonas ureilytica</name>
    <dbReference type="NCBI Taxonomy" id="401562"/>
    <lineage>
        <taxon>Bacteria</taxon>
        <taxon>Pseudomonadati</taxon>
        <taxon>Pseudomonadota</taxon>
        <taxon>Alphaproteobacteria</taxon>
        <taxon>Hyphomicrobiales</taxon>
        <taxon>Aurantimonadaceae</taxon>
        <taxon>Aureimonas</taxon>
    </lineage>
</organism>
<dbReference type="AlphaFoldDB" id="A0A175REI1"/>
<feature type="region of interest" description="Disordered" evidence="1">
    <location>
        <begin position="39"/>
        <end position="68"/>
    </location>
</feature>
<evidence type="ECO:0000256" key="1">
    <source>
        <dbReference type="SAM" id="MobiDB-lite"/>
    </source>
</evidence>
<proteinExistence type="predicted"/>
<dbReference type="PATRIC" id="fig|401562.3.peg.1396"/>
<reference evidence="2 3" key="1">
    <citation type="journal article" date="2016" name="Front. Microbiol.">
        <title>Genomic Resource of Rice Seed Associated Bacteria.</title>
        <authorList>
            <person name="Midha S."/>
            <person name="Bansal K."/>
            <person name="Sharma S."/>
            <person name="Kumar N."/>
            <person name="Patil P.P."/>
            <person name="Chaudhry V."/>
            <person name="Patil P.B."/>
        </authorList>
    </citation>
    <scope>NUCLEOTIDE SEQUENCE [LARGE SCALE GENOMIC DNA]</scope>
    <source>
        <strain evidence="2 3">NS226</strain>
    </source>
</reference>
<name>A0A175REI1_9HYPH</name>
<comment type="caution">
    <text evidence="2">The sequence shown here is derived from an EMBL/GenBank/DDBJ whole genome shotgun (WGS) entry which is preliminary data.</text>
</comment>
<evidence type="ECO:0000313" key="3">
    <source>
        <dbReference type="Proteomes" id="UP000078272"/>
    </source>
</evidence>
<dbReference type="Proteomes" id="UP000078272">
    <property type="component" value="Unassembled WGS sequence"/>
</dbReference>
<protein>
    <submittedName>
        <fullName evidence="2">Uncharacterized protein</fullName>
    </submittedName>
</protein>
<dbReference type="EMBL" id="LDPZ01000002">
    <property type="protein sequence ID" value="KTQ98583.1"/>
    <property type="molecule type" value="Genomic_DNA"/>
</dbReference>
<accession>A0A175REI1</accession>
<gene>
    <name evidence="2" type="ORF">NS226_00805</name>
</gene>
<sequence length="68" mass="7452">MRVNADMVRRLAALGLSADQLAGVVSVIEEEAETRLAAKREGNRVRQARSRASRSVTRDSDGVTRDRA</sequence>